<keyword evidence="3 10" id="KW-0328">Glycosyltransferase</keyword>
<proteinExistence type="inferred from homology"/>
<keyword evidence="6" id="KW-0735">Signal-anchor</keyword>
<keyword evidence="13" id="KW-1185">Reference proteome</keyword>
<reference evidence="12 13" key="1">
    <citation type="submission" date="2023-02" db="EMBL/GenBank/DDBJ databases">
        <title>LHISI_Scaffold_Assembly.</title>
        <authorList>
            <person name="Stuart O.P."/>
            <person name="Cleave R."/>
            <person name="Magrath M.J.L."/>
            <person name="Mikheyev A.S."/>
        </authorList>
    </citation>
    <scope>NUCLEOTIDE SEQUENCE [LARGE SCALE GENOMIC DNA]</scope>
    <source>
        <strain evidence="12">Daus_M_001</strain>
        <tissue evidence="12">Leg muscle</tissue>
    </source>
</reference>
<accession>A0ABQ9I877</accession>
<keyword evidence="9" id="KW-0472">Membrane</keyword>
<organism evidence="12 13">
    <name type="scientific">Dryococelus australis</name>
    <dbReference type="NCBI Taxonomy" id="614101"/>
    <lineage>
        <taxon>Eukaryota</taxon>
        <taxon>Metazoa</taxon>
        <taxon>Ecdysozoa</taxon>
        <taxon>Arthropoda</taxon>
        <taxon>Hexapoda</taxon>
        <taxon>Insecta</taxon>
        <taxon>Pterygota</taxon>
        <taxon>Neoptera</taxon>
        <taxon>Polyneoptera</taxon>
        <taxon>Phasmatodea</taxon>
        <taxon>Verophasmatodea</taxon>
        <taxon>Anareolatae</taxon>
        <taxon>Phasmatidae</taxon>
        <taxon>Eurycanthinae</taxon>
        <taxon>Dryococelus</taxon>
    </lineage>
</organism>
<comment type="caution">
    <text evidence="12">The sequence shown here is derived from an EMBL/GenBank/DDBJ whole genome shotgun (WGS) entry which is preliminary data.</text>
</comment>
<gene>
    <name evidence="12" type="ORF">PR048_005439</name>
</gene>
<evidence type="ECO:0000256" key="6">
    <source>
        <dbReference type="ARBA" id="ARBA00022968"/>
    </source>
</evidence>
<dbReference type="InterPro" id="IPR002659">
    <property type="entry name" value="Glyco_trans_31"/>
</dbReference>
<evidence type="ECO:0000256" key="1">
    <source>
        <dbReference type="ARBA" id="ARBA00004323"/>
    </source>
</evidence>
<keyword evidence="7" id="KW-1133">Transmembrane helix</keyword>
<sequence length="258" mass="29914">MRRVVGHLPPDEAGITSETSQLHNRESIENENKEYGDIFQADFEDTYFNNTIKTMIGINWVMNFCLNSKFYMFVDDDFYVSTKNVLRFLRNPTEYPQYLELPAIALQQYRKSQMTNYKNGKTGMHFKEPSLKINRRISQLDFELPDDVKLFSGFVFVSAPHRHRSSKWFVTLSEYPFHMWPPYVTAGAYVLSHDALPLRPHLRSFYPLSRCGPTWDCSSHQATVVPLGIALAIGSLWPHLALLYPLSHCGPTWDRSSH</sequence>
<dbReference type="PANTHER" id="PTHR11214">
    <property type="entry name" value="BETA-1,3-N-ACETYLGLUCOSAMINYLTRANSFERASE"/>
    <property type="match status" value="1"/>
</dbReference>
<evidence type="ECO:0000256" key="8">
    <source>
        <dbReference type="ARBA" id="ARBA00023034"/>
    </source>
</evidence>
<protein>
    <recommendedName>
        <fullName evidence="10">Hexosyltransferase</fullName>
        <ecNumber evidence="10">2.4.1.-</ecNumber>
    </recommendedName>
</protein>
<evidence type="ECO:0000256" key="9">
    <source>
        <dbReference type="ARBA" id="ARBA00023136"/>
    </source>
</evidence>
<evidence type="ECO:0000256" key="11">
    <source>
        <dbReference type="SAM" id="MobiDB-lite"/>
    </source>
</evidence>
<dbReference type="EC" id="2.4.1.-" evidence="10"/>
<keyword evidence="5" id="KW-0812">Transmembrane</keyword>
<dbReference type="PANTHER" id="PTHR11214:SF349">
    <property type="entry name" value="BETA-1,3-GALACTOSYLTRANSFERASE BRN"/>
    <property type="match status" value="1"/>
</dbReference>
<comment type="similarity">
    <text evidence="2 10">Belongs to the glycosyltransferase 31 family.</text>
</comment>
<keyword evidence="4" id="KW-0808">Transferase</keyword>
<dbReference type="Pfam" id="PF01762">
    <property type="entry name" value="Galactosyl_T"/>
    <property type="match status" value="2"/>
</dbReference>
<evidence type="ECO:0000256" key="5">
    <source>
        <dbReference type="ARBA" id="ARBA00022692"/>
    </source>
</evidence>
<evidence type="ECO:0000256" key="2">
    <source>
        <dbReference type="ARBA" id="ARBA00008661"/>
    </source>
</evidence>
<dbReference type="Gene3D" id="3.90.550.50">
    <property type="match status" value="1"/>
</dbReference>
<dbReference type="Proteomes" id="UP001159363">
    <property type="component" value="Chromosome 2"/>
</dbReference>
<evidence type="ECO:0000256" key="3">
    <source>
        <dbReference type="ARBA" id="ARBA00022676"/>
    </source>
</evidence>
<name>A0ABQ9I877_9NEOP</name>
<evidence type="ECO:0000256" key="10">
    <source>
        <dbReference type="RuleBase" id="RU363063"/>
    </source>
</evidence>
<evidence type="ECO:0000313" key="12">
    <source>
        <dbReference type="EMBL" id="KAJ8892858.1"/>
    </source>
</evidence>
<comment type="subcellular location">
    <subcellularLocation>
        <location evidence="1 10">Golgi apparatus membrane</location>
        <topology evidence="1 10">Single-pass type II membrane protein</topology>
    </subcellularLocation>
</comment>
<evidence type="ECO:0000256" key="7">
    <source>
        <dbReference type="ARBA" id="ARBA00022989"/>
    </source>
</evidence>
<evidence type="ECO:0000256" key="4">
    <source>
        <dbReference type="ARBA" id="ARBA00022679"/>
    </source>
</evidence>
<evidence type="ECO:0000313" key="13">
    <source>
        <dbReference type="Proteomes" id="UP001159363"/>
    </source>
</evidence>
<dbReference type="EMBL" id="JARBHB010000002">
    <property type="protein sequence ID" value="KAJ8892858.1"/>
    <property type="molecule type" value="Genomic_DNA"/>
</dbReference>
<keyword evidence="8 10" id="KW-0333">Golgi apparatus</keyword>
<feature type="region of interest" description="Disordered" evidence="11">
    <location>
        <begin position="1"/>
        <end position="23"/>
    </location>
</feature>